<dbReference type="OrthoDB" id="984330at2759"/>
<sequence>MKENWIKKQLVVISLAMLNALRAIKSVNDIGQVFVPIIVHETTPKIKDNVQTIFPNIVPKQDYDEVLPQIVIVLVELLKGVKPISCKWICKAKKDSKGNIEIYKAHLVANGFT</sequence>
<feature type="chain" id="PRO_5016919553" evidence="1">
    <location>
        <begin position="24"/>
        <end position="113"/>
    </location>
</feature>
<dbReference type="EMBL" id="QJKJ01002101">
    <property type="protein sequence ID" value="RDY04340.1"/>
    <property type="molecule type" value="Genomic_DNA"/>
</dbReference>
<keyword evidence="3" id="KW-1185">Reference proteome</keyword>
<evidence type="ECO:0000313" key="3">
    <source>
        <dbReference type="Proteomes" id="UP000257109"/>
    </source>
</evidence>
<gene>
    <name evidence="2" type="ORF">CR513_11971</name>
</gene>
<feature type="signal peptide" evidence="1">
    <location>
        <begin position="1"/>
        <end position="23"/>
    </location>
</feature>
<protein>
    <submittedName>
        <fullName evidence="2">Uncharacterized protein</fullName>
    </submittedName>
</protein>
<proteinExistence type="predicted"/>
<evidence type="ECO:0000256" key="1">
    <source>
        <dbReference type="SAM" id="SignalP"/>
    </source>
</evidence>
<keyword evidence="1" id="KW-0732">Signal</keyword>
<evidence type="ECO:0000313" key="2">
    <source>
        <dbReference type="EMBL" id="RDY04340.1"/>
    </source>
</evidence>
<dbReference type="Proteomes" id="UP000257109">
    <property type="component" value="Unassembled WGS sequence"/>
</dbReference>
<dbReference type="AlphaFoldDB" id="A0A371HNI0"/>
<feature type="non-terminal residue" evidence="2">
    <location>
        <position position="1"/>
    </location>
</feature>
<name>A0A371HNI0_MUCPR</name>
<organism evidence="2 3">
    <name type="scientific">Mucuna pruriens</name>
    <name type="common">Velvet bean</name>
    <name type="synonym">Dolichos pruriens</name>
    <dbReference type="NCBI Taxonomy" id="157652"/>
    <lineage>
        <taxon>Eukaryota</taxon>
        <taxon>Viridiplantae</taxon>
        <taxon>Streptophyta</taxon>
        <taxon>Embryophyta</taxon>
        <taxon>Tracheophyta</taxon>
        <taxon>Spermatophyta</taxon>
        <taxon>Magnoliopsida</taxon>
        <taxon>eudicotyledons</taxon>
        <taxon>Gunneridae</taxon>
        <taxon>Pentapetalae</taxon>
        <taxon>rosids</taxon>
        <taxon>fabids</taxon>
        <taxon>Fabales</taxon>
        <taxon>Fabaceae</taxon>
        <taxon>Papilionoideae</taxon>
        <taxon>50 kb inversion clade</taxon>
        <taxon>NPAAA clade</taxon>
        <taxon>indigoferoid/millettioid clade</taxon>
        <taxon>Phaseoleae</taxon>
        <taxon>Mucuna</taxon>
    </lineage>
</organism>
<comment type="caution">
    <text evidence="2">The sequence shown here is derived from an EMBL/GenBank/DDBJ whole genome shotgun (WGS) entry which is preliminary data.</text>
</comment>
<reference evidence="2" key="1">
    <citation type="submission" date="2018-05" db="EMBL/GenBank/DDBJ databases">
        <title>Draft genome of Mucuna pruriens seed.</title>
        <authorList>
            <person name="Nnadi N.E."/>
            <person name="Vos R."/>
            <person name="Hasami M.H."/>
            <person name="Devisetty U.K."/>
            <person name="Aguiy J.C."/>
        </authorList>
    </citation>
    <scope>NUCLEOTIDE SEQUENCE [LARGE SCALE GENOMIC DNA]</scope>
    <source>
        <strain evidence="2">JCA_2017</strain>
    </source>
</reference>
<accession>A0A371HNI0</accession>